<organism evidence="3 4">
    <name type="scientific">Symbiodinium natans</name>
    <dbReference type="NCBI Taxonomy" id="878477"/>
    <lineage>
        <taxon>Eukaryota</taxon>
        <taxon>Sar</taxon>
        <taxon>Alveolata</taxon>
        <taxon>Dinophyceae</taxon>
        <taxon>Suessiales</taxon>
        <taxon>Symbiodiniaceae</taxon>
        <taxon>Symbiodinium</taxon>
    </lineage>
</organism>
<accession>A0A812RS59</accession>
<feature type="compositionally biased region" description="Polar residues" evidence="2">
    <location>
        <begin position="1228"/>
        <end position="1245"/>
    </location>
</feature>
<feature type="coiled-coil region" evidence="1">
    <location>
        <begin position="595"/>
        <end position="629"/>
    </location>
</feature>
<evidence type="ECO:0000313" key="3">
    <source>
        <dbReference type="EMBL" id="CAE7451866.1"/>
    </source>
</evidence>
<sequence length="1259" mass="141695">MKYFIDMLEYYVGLDNTVDFEEEKAWLVQLMGHCCSDDEHLCADLLRYKEGSILISLSRMLMDDSKAAWKEVVALRQRPDHDPRSVHPILMMQRSALFALSCLMQPQHVADLVMRAIDCKLERRPIATLDRETVAGYFAGQESRKTYTLSFVLVMRSGQCVHSKVPDFQPIVLGASTNLPSIYVNLQDFRLWIQICTVSGKHETFVCQNSLEDLPQGQIVVTIVVNGSSIQAYLNEQAQLPISRKLSDDPKIVQDGVIFSGKVQQLLPKPGQPVFDGVLTLLRASQHPAAPHEVESSIKAAQKEAKQILTRRKERKDTTEGVPDSVYNVTEVASALLQYIRLQFHDDPETRREKRRVGELDLIDPTTTMWMIANSGVCSQLLPQSHPRYVGLLKTPLQRAIFLAALVADNFEKTEVHDIQLGFPPDFGPHDRSRPKPPDHSVLVAVSVFLSQLLQSPRGRMVMAEDSSAMLVVRLIPMCGVRLDLSGYVQKSFRTLTSKMCALLLHAKQDAPTTSLVLDALFKKALSDDGLIYKEDLQNLLLSHGLTALWDIMHNCISTRTKGQAQKQHLQTEITTQTELIRTTEQMQGHDEATLTVQKQQVDRLKADLAKLQNEIQDQENLLIHCQKLQRQFFLQLHHIMDEIIHGLPLRPTDLRLLTQMVNVAAGTHYVGFFRGCDLHAQKMLETELAEGMPWEVWLKFEFPGASRLQASVSKQFPFRSRMRGPSSKVLLNVMEDASLRDERTILSPKLRSGSLSSSDHVYVHVVGSQEKLLADVEARVLPVFDPPLRLPEEHVSYEGRIIEFASAVLKKDDLPPDTYANVCLLLASQRSDMRATSCIPHLASILMTCCRELWVGRLVCTELLQGVLYPEKHLAPILYQAGTAASTPLETRLCVLQICSQVVHPAMTPKEGFLQFLENVYRHRIELPRPADDELERPAFGEEHKKACAVTCLMSVLHKQLPRVFQVALFNLTEAILARDAEECLKLINENQWADGAVVYQEQNAGKFAFWRELHWFLMYGHPDVQDAAVRVLLILFWQQSEKLMTLICGTGDSGDGQLSENYWLLVPLLKLLGHNSDDVVADLLTLFAPLAEGSTGTHDEEDEGSEESLIRQARKVIKNRSEILKDAMVQVSPRFIVRAMDWPCDVRDFVLGIVLTRSVMQELTVSPKLAEEFWAVMVHLLTDCGLAGQSWVSQTLKELAETTKSRVSLSGGEDLRMVRSVCSPKVLSSSNTRRRMLSSSSTGIGKHESDSNCSRTP</sequence>
<dbReference type="EMBL" id="CAJNDS010002368">
    <property type="protein sequence ID" value="CAE7451866.1"/>
    <property type="molecule type" value="Genomic_DNA"/>
</dbReference>
<reference evidence="3" key="1">
    <citation type="submission" date="2021-02" db="EMBL/GenBank/DDBJ databases">
        <authorList>
            <person name="Dougan E. K."/>
            <person name="Rhodes N."/>
            <person name="Thang M."/>
            <person name="Chan C."/>
        </authorList>
    </citation>
    <scope>NUCLEOTIDE SEQUENCE</scope>
</reference>
<evidence type="ECO:0000256" key="1">
    <source>
        <dbReference type="SAM" id="Coils"/>
    </source>
</evidence>
<proteinExistence type="predicted"/>
<dbReference type="AlphaFoldDB" id="A0A812RS59"/>
<keyword evidence="1" id="KW-0175">Coiled coil</keyword>
<evidence type="ECO:0000313" key="4">
    <source>
        <dbReference type="Proteomes" id="UP000604046"/>
    </source>
</evidence>
<protein>
    <submittedName>
        <fullName evidence="3">RYR1 protein</fullName>
    </submittedName>
</protein>
<dbReference type="Proteomes" id="UP000604046">
    <property type="component" value="Unassembled WGS sequence"/>
</dbReference>
<keyword evidence="4" id="KW-1185">Reference proteome</keyword>
<evidence type="ECO:0000256" key="2">
    <source>
        <dbReference type="SAM" id="MobiDB-lite"/>
    </source>
</evidence>
<name>A0A812RS59_9DINO</name>
<comment type="caution">
    <text evidence="3">The sequence shown here is derived from an EMBL/GenBank/DDBJ whole genome shotgun (WGS) entry which is preliminary data.</text>
</comment>
<gene>
    <name evidence="3" type="primary">RYR1</name>
    <name evidence="3" type="ORF">SNAT2548_LOCUS24752</name>
</gene>
<dbReference type="OrthoDB" id="416040at2759"/>
<feature type="region of interest" description="Disordered" evidence="2">
    <location>
        <begin position="1228"/>
        <end position="1259"/>
    </location>
</feature>